<dbReference type="EMBL" id="DRQG01000085">
    <property type="protein sequence ID" value="HGY55839.1"/>
    <property type="molecule type" value="Genomic_DNA"/>
</dbReference>
<evidence type="ECO:0000256" key="3">
    <source>
        <dbReference type="SAM" id="Coils"/>
    </source>
</evidence>
<sequence length="482" mass="54722">MIITFIPKFQKLSLLCIGFLTFLLAGCAVGPNFKNPQPEIPEKFRFAEVQADSIINLEWWSLFNDPIIDTLVNEALNNNKDILVAVARIEEARAALGFTKADIFPKLDIQGGASRGNSIGSFQFPNTTNNFYISPVLSWEIDFWGKFRRANESARAEMLASEYSLRTIQIGLISEVISTYFLLLDYSHRLEIAKRTLQTRIDGLDIIRQRFERGIIPEIDLNQAQIQKEIAEAAVPFFERAKTYTENALRILLGRNPGIVEKNMAFFNEVTPPEIPIGIPSTILERRPDVIRAKYQLMAQNAKIGVAIARRFPSISLTGLAGFASSELSTLTDQDLGWSLSGDLFGPIFNFNKNIARVEIEEARTKQALYNYEKTVLNSLRDVENALIEVKTYKQELEAKERQFKAAKNAETLSRQRYDKGVTSYLEVLEAERSSFDAELQLTEVRDNYFKAYVKLYKALGGGWITQKEKAEAERTQQEKPE</sequence>
<dbReference type="Proteomes" id="UP000885779">
    <property type="component" value="Unassembled WGS sequence"/>
</dbReference>
<name>A0A7V4U2R8_CALAY</name>
<gene>
    <name evidence="4" type="ORF">ENK44_09065</name>
</gene>
<feature type="coiled-coil region" evidence="3">
    <location>
        <begin position="380"/>
        <end position="410"/>
    </location>
</feature>
<accession>A0A7V4U2R8</accession>
<keyword evidence="3" id="KW-0175">Coiled coil</keyword>
<organism evidence="4">
    <name type="scientific">Caldithrix abyssi</name>
    <dbReference type="NCBI Taxonomy" id="187145"/>
    <lineage>
        <taxon>Bacteria</taxon>
        <taxon>Pseudomonadati</taxon>
        <taxon>Calditrichota</taxon>
        <taxon>Calditrichia</taxon>
        <taxon>Calditrichales</taxon>
        <taxon>Calditrichaceae</taxon>
        <taxon>Caldithrix</taxon>
    </lineage>
</organism>
<dbReference type="Gene3D" id="2.20.200.10">
    <property type="entry name" value="Outer membrane efflux proteins (OEP)"/>
    <property type="match status" value="1"/>
</dbReference>
<comment type="subcellular location">
    <subcellularLocation>
        <location evidence="2">Cell membrane</location>
        <topology evidence="2">Lipid-anchor</topology>
    </subcellularLocation>
</comment>
<dbReference type="PANTHER" id="PTHR30203">
    <property type="entry name" value="OUTER MEMBRANE CATION EFFLUX PROTEIN"/>
    <property type="match status" value="1"/>
</dbReference>
<evidence type="ECO:0000256" key="1">
    <source>
        <dbReference type="ARBA" id="ARBA00007613"/>
    </source>
</evidence>
<keyword evidence="2" id="KW-0472">Membrane</keyword>
<keyword evidence="2" id="KW-0449">Lipoprotein</keyword>
<dbReference type="Pfam" id="PF02321">
    <property type="entry name" value="OEP"/>
    <property type="match status" value="2"/>
</dbReference>
<dbReference type="InterPro" id="IPR003423">
    <property type="entry name" value="OMP_efflux"/>
</dbReference>
<comment type="caution">
    <text evidence="4">The sequence shown here is derived from an EMBL/GenBank/DDBJ whole genome shotgun (WGS) entry which is preliminary data.</text>
</comment>
<keyword evidence="2" id="KW-0564">Palmitate</keyword>
<dbReference type="Gene3D" id="1.20.1600.10">
    <property type="entry name" value="Outer membrane efflux proteins (OEP)"/>
    <property type="match status" value="1"/>
</dbReference>
<evidence type="ECO:0000313" key="4">
    <source>
        <dbReference type="EMBL" id="HGY55839.1"/>
    </source>
</evidence>
<dbReference type="AlphaFoldDB" id="A0A7V4U2R8"/>
<evidence type="ECO:0000256" key="2">
    <source>
        <dbReference type="RuleBase" id="RU362097"/>
    </source>
</evidence>
<reference evidence="4" key="1">
    <citation type="journal article" date="2020" name="mSystems">
        <title>Genome- and Community-Level Interaction Insights into Carbon Utilization and Element Cycling Functions of Hydrothermarchaeota in Hydrothermal Sediment.</title>
        <authorList>
            <person name="Zhou Z."/>
            <person name="Liu Y."/>
            <person name="Xu W."/>
            <person name="Pan J."/>
            <person name="Luo Z.H."/>
            <person name="Li M."/>
        </authorList>
    </citation>
    <scope>NUCLEOTIDE SEQUENCE [LARGE SCALE GENOMIC DNA]</scope>
    <source>
        <strain evidence="4">HyVt-577</strain>
    </source>
</reference>
<dbReference type="NCBIfam" id="TIGR01845">
    <property type="entry name" value="outer_NodT"/>
    <property type="match status" value="1"/>
</dbReference>
<protein>
    <submittedName>
        <fullName evidence="4">Efflux transporter outer membrane subunit</fullName>
    </submittedName>
</protein>
<dbReference type="SUPFAM" id="SSF56954">
    <property type="entry name" value="Outer membrane efflux proteins (OEP)"/>
    <property type="match status" value="1"/>
</dbReference>
<keyword evidence="2" id="KW-0812">Transmembrane</keyword>
<dbReference type="InterPro" id="IPR010131">
    <property type="entry name" value="MdtP/NodT-like"/>
</dbReference>
<proteinExistence type="inferred from homology"/>
<dbReference type="GO" id="GO:0015562">
    <property type="term" value="F:efflux transmembrane transporter activity"/>
    <property type="evidence" value="ECO:0007669"/>
    <property type="project" value="InterPro"/>
</dbReference>
<keyword evidence="2" id="KW-1134">Transmembrane beta strand</keyword>
<dbReference type="GO" id="GO:0005886">
    <property type="term" value="C:plasma membrane"/>
    <property type="evidence" value="ECO:0007669"/>
    <property type="project" value="UniProtKB-SubCell"/>
</dbReference>
<comment type="similarity">
    <text evidence="1 2">Belongs to the outer membrane factor (OMF) (TC 1.B.17) family.</text>
</comment>